<evidence type="ECO:0000313" key="3">
    <source>
        <dbReference type="Proteomes" id="UP000054166"/>
    </source>
</evidence>
<proteinExistence type="predicted"/>
<feature type="compositionally biased region" description="Polar residues" evidence="1">
    <location>
        <begin position="145"/>
        <end position="163"/>
    </location>
</feature>
<reference evidence="2 3" key="1">
    <citation type="submission" date="2014-04" db="EMBL/GenBank/DDBJ databases">
        <authorList>
            <consortium name="DOE Joint Genome Institute"/>
            <person name="Kuo A."/>
            <person name="Tarkka M."/>
            <person name="Buscot F."/>
            <person name="Kohler A."/>
            <person name="Nagy L.G."/>
            <person name="Floudas D."/>
            <person name="Copeland A."/>
            <person name="Barry K.W."/>
            <person name="Cichocki N."/>
            <person name="Veneault-Fourrey C."/>
            <person name="LaButti K."/>
            <person name="Lindquist E.A."/>
            <person name="Lipzen A."/>
            <person name="Lundell T."/>
            <person name="Morin E."/>
            <person name="Murat C."/>
            <person name="Sun H."/>
            <person name="Tunlid A."/>
            <person name="Henrissat B."/>
            <person name="Grigoriev I.V."/>
            <person name="Hibbett D.S."/>
            <person name="Martin F."/>
            <person name="Nordberg H.P."/>
            <person name="Cantor M.N."/>
            <person name="Hua S.X."/>
        </authorList>
    </citation>
    <scope>NUCLEOTIDE SEQUENCE [LARGE SCALE GENOMIC DNA]</scope>
    <source>
        <strain evidence="2 3">F 1598</strain>
    </source>
</reference>
<dbReference type="EMBL" id="KN833006">
    <property type="protein sequence ID" value="KIM80044.1"/>
    <property type="molecule type" value="Genomic_DNA"/>
</dbReference>
<dbReference type="OrthoDB" id="3230575at2759"/>
<feature type="compositionally biased region" description="Basic and acidic residues" evidence="1">
    <location>
        <begin position="111"/>
        <end position="130"/>
    </location>
</feature>
<evidence type="ECO:0000313" key="2">
    <source>
        <dbReference type="EMBL" id="KIM80044.1"/>
    </source>
</evidence>
<dbReference type="Proteomes" id="UP000054166">
    <property type="component" value="Unassembled WGS sequence"/>
</dbReference>
<dbReference type="InParanoid" id="A0A0C3FJK4"/>
<reference evidence="3" key="2">
    <citation type="submission" date="2015-01" db="EMBL/GenBank/DDBJ databases">
        <title>Evolutionary Origins and Diversification of the Mycorrhizal Mutualists.</title>
        <authorList>
            <consortium name="DOE Joint Genome Institute"/>
            <consortium name="Mycorrhizal Genomics Consortium"/>
            <person name="Kohler A."/>
            <person name="Kuo A."/>
            <person name="Nagy L.G."/>
            <person name="Floudas D."/>
            <person name="Copeland A."/>
            <person name="Barry K.W."/>
            <person name="Cichocki N."/>
            <person name="Veneault-Fourrey C."/>
            <person name="LaButti K."/>
            <person name="Lindquist E.A."/>
            <person name="Lipzen A."/>
            <person name="Lundell T."/>
            <person name="Morin E."/>
            <person name="Murat C."/>
            <person name="Riley R."/>
            <person name="Ohm R."/>
            <person name="Sun H."/>
            <person name="Tunlid A."/>
            <person name="Henrissat B."/>
            <person name="Grigoriev I.V."/>
            <person name="Hibbett D.S."/>
            <person name="Martin F."/>
        </authorList>
    </citation>
    <scope>NUCLEOTIDE SEQUENCE [LARGE SCALE GENOMIC DNA]</scope>
    <source>
        <strain evidence="3">F 1598</strain>
    </source>
</reference>
<dbReference type="HOGENOM" id="CLU_041174_0_0_1"/>
<name>A0A0C3FJK4_PILCF</name>
<accession>A0A0C3FJK4</accession>
<sequence>MANAPTTTTMNETPNPTSRIPPSEPHTPMAALHMRGDNSDTSPPPTTDESPSVLAVSRKAAPEPRRSSRISSAAIQAEENGNENVTENENENENAPPKKRPRTSKHSISGDGRRDEEMDVEVAKEDKMEMEMDNEDTFAGATPSPARTPSPQIHSPTSEKLTAEETANNNRVLAHLLAKAAKASLRVPPTSEPEAPPPVGNTIVFATTPPEGFPHVHGHTSTRIFDNLEHQQMEAWLSLDMPHVFIQPLHHGYYPLETSPHMVHLITTEVEAALECTGVKVTAPTPATEILKVDQAPFTYLVRGISASNADKLVKQHCLALKQIGMLIFKAGIIAPTYLGSVEGLTVRDEADFDDAIRLIRNTYCIGLVGTILGEITASHPHLQNGRTPEDRTLVILDTLTGFKINLTAAGGMMRTCINIYICSPTDDDDNWVRLLETVNKTIYPDPFLGRGYHTNSWMCNVCHSIDHPAGLCPFPNLPGWVKANPYKPIDDDTHALTLGTKSDNNRLSDIST</sequence>
<evidence type="ECO:0000256" key="1">
    <source>
        <dbReference type="SAM" id="MobiDB-lite"/>
    </source>
</evidence>
<protein>
    <submittedName>
        <fullName evidence="2">Uncharacterized protein</fullName>
    </submittedName>
</protein>
<feature type="compositionally biased region" description="Low complexity" evidence="1">
    <location>
        <begin position="69"/>
        <end position="85"/>
    </location>
</feature>
<dbReference type="AlphaFoldDB" id="A0A0C3FJK4"/>
<gene>
    <name evidence="2" type="ORF">PILCRDRAFT_9921</name>
</gene>
<dbReference type="STRING" id="765440.A0A0C3FJK4"/>
<feature type="region of interest" description="Disordered" evidence="1">
    <location>
        <begin position="1"/>
        <end position="163"/>
    </location>
</feature>
<organism evidence="2 3">
    <name type="scientific">Piloderma croceum (strain F 1598)</name>
    <dbReference type="NCBI Taxonomy" id="765440"/>
    <lineage>
        <taxon>Eukaryota</taxon>
        <taxon>Fungi</taxon>
        <taxon>Dikarya</taxon>
        <taxon>Basidiomycota</taxon>
        <taxon>Agaricomycotina</taxon>
        <taxon>Agaricomycetes</taxon>
        <taxon>Agaricomycetidae</taxon>
        <taxon>Atheliales</taxon>
        <taxon>Atheliaceae</taxon>
        <taxon>Piloderma</taxon>
    </lineage>
</organism>
<keyword evidence="3" id="KW-1185">Reference proteome</keyword>
<feature type="compositionally biased region" description="Low complexity" evidence="1">
    <location>
        <begin position="1"/>
        <end position="17"/>
    </location>
</feature>